<protein>
    <submittedName>
        <fullName evidence="1">Uncharacterized protein</fullName>
    </submittedName>
</protein>
<dbReference type="Proteomes" id="UP001168096">
    <property type="component" value="Unassembled WGS sequence"/>
</dbReference>
<evidence type="ECO:0000313" key="1">
    <source>
        <dbReference type="EMBL" id="MFJ1471376.1"/>
    </source>
</evidence>
<gene>
    <name evidence="1" type="ORF">QPK29_026955</name>
</gene>
<proteinExistence type="predicted"/>
<evidence type="ECO:0000313" key="2">
    <source>
        <dbReference type="Proteomes" id="UP001168096"/>
    </source>
</evidence>
<keyword evidence="2" id="KW-1185">Reference proteome</keyword>
<dbReference type="EMBL" id="JASNRB020000021">
    <property type="protein sequence ID" value="MFJ1471376.1"/>
    <property type="molecule type" value="Genomic_DNA"/>
</dbReference>
<comment type="caution">
    <text evidence="1">The sequence shown here is derived from an EMBL/GenBank/DDBJ whole genome shotgun (WGS) entry which is preliminary data.</text>
</comment>
<name>A0ACC7MNG5_9BURK</name>
<accession>A0ACC7MNG5</accession>
<reference evidence="1" key="1">
    <citation type="submission" date="2024-11" db="EMBL/GenBank/DDBJ databases">
        <title>Description of Massilia orientalis sp. nov., isolated from rhizosphere soil of Ageratina adenophora.</title>
        <authorList>
            <person name="Wang Y."/>
        </authorList>
    </citation>
    <scope>NUCLEOTIDE SEQUENCE</scope>
    <source>
        <strain evidence="1">YIM B02787</strain>
    </source>
</reference>
<organism evidence="1 2">
    <name type="scientific">Massilia orientalis</name>
    <dbReference type="NCBI Taxonomy" id="3050128"/>
    <lineage>
        <taxon>Bacteria</taxon>
        <taxon>Pseudomonadati</taxon>
        <taxon>Pseudomonadota</taxon>
        <taxon>Betaproteobacteria</taxon>
        <taxon>Burkholderiales</taxon>
        <taxon>Oxalobacteraceae</taxon>
        <taxon>Telluria group</taxon>
        <taxon>Massilia</taxon>
    </lineage>
</organism>
<sequence>MEKIPFIHSSAGVYYHYYPFFLSKLTKEGQLAWQRSTVKQARRERSFVCQKKKNLNAVASKKADATTARLPFVYRKNVMPRSHPEQRSQPANVLAADKIGSAVEKALHIHRSRCAEQPVFLLAWFLSNIGSASIQCLSSRSAST</sequence>